<name>A0A3P6RCH1_CYLGO</name>
<keyword evidence="2" id="KW-1185">Reference proteome</keyword>
<dbReference type="AlphaFoldDB" id="A0A3P6RCH1"/>
<reference evidence="1 2" key="1">
    <citation type="submission" date="2018-11" db="EMBL/GenBank/DDBJ databases">
        <authorList>
            <consortium name="Pathogen Informatics"/>
        </authorList>
    </citation>
    <scope>NUCLEOTIDE SEQUENCE [LARGE SCALE GENOMIC DNA]</scope>
</reference>
<dbReference type="OrthoDB" id="8068875at2759"/>
<protein>
    <submittedName>
        <fullName evidence="1">Uncharacterized protein</fullName>
    </submittedName>
</protein>
<dbReference type="EMBL" id="UYRV01004276">
    <property type="protein sequence ID" value="VDK51325.1"/>
    <property type="molecule type" value="Genomic_DNA"/>
</dbReference>
<evidence type="ECO:0000313" key="1">
    <source>
        <dbReference type="EMBL" id="VDK51325.1"/>
    </source>
</evidence>
<sequence>MEALLCNHSISRGAILSLLAELVKSYPGVASLICEAKEDGQSVIHQLIEHFIDGTQEKVSHLTSDTLGSLKTLISILAACNHSPKAQEALVSDMKASLVSIGSSSLSSTAICSKVSELCSLLVMMLDSCPSSSSSLSHSHHRHLLGGTPNPITKLFHKKKISNDLVKTITYLQLSQKEAIDTVNIVLKTLETLMRSTNTSGASANAASITHGARNVARAQVQAVINAAVADAVRIPSPNNSRDNALSRAIDLREIFGNNLLSDSNEMGEDQDDRGVQASIVWRCFLLHA</sequence>
<proteinExistence type="predicted"/>
<evidence type="ECO:0000313" key="2">
    <source>
        <dbReference type="Proteomes" id="UP000271889"/>
    </source>
</evidence>
<accession>A0A3P6RCH1</accession>
<organism evidence="1 2">
    <name type="scientific">Cylicostephanus goldi</name>
    <name type="common">Nematode worm</name>
    <dbReference type="NCBI Taxonomy" id="71465"/>
    <lineage>
        <taxon>Eukaryota</taxon>
        <taxon>Metazoa</taxon>
        <taxon>Ecdysozoa</taxon>
        <taxon>Nematoda</taxon>
        <taxon>Chromadorea</taxon>
        <taxon>Rhabditida</taxon>
        <taxon>Rhabditina</taxon>
        <taxon>Rhabditomorpha</taxon>
        <taxon>Strongyloidea</taxon>
        <taxon>Strongylidae</taxon>
        <taxon>Cylicostephanus</taxon>
    </lineage>
</organism>
<dbReference type="Proteomes" id="UP000271889">
    <property type="component" value="Unassembled WGS sequence"/>
</dbReference>
<gene>
    <name evidence="1" type="ORF">CGOC_LOCUS2027</name>
</gene>